<proteinExistence type="predicted"/>
<keyword evidence="2" id="KW-1185">Reference proteome</keyword>
<evidence type="ECO:0000313" key="1">
    <source>
        <dbReference type="EMBL" id="KAK2102370.1"/>
    </source>
</evidence>
<feature type="non-terminal residue" evidence="1">
    <location>
        <position position="1"/>
    </location>
</feature>
<evidence type="ECO:0000313" key="2">
    <source>
        <dbReference type="Proteomes" id="UP001266305"/>
    </source>
</evidence>
<sequence>WQLLAIPLVESKRHPSLGNQLDFITSAEVMAAVFGSAEGVVTCLHFHLPFTLSFTPPTTILTTPDGCFST</sequence>
<feature type="non-terminal residue" evidence="1">
    <location>
        <position position="70"/>
    </location>
</feature>
<gene>
    <name evidence="1" type="ORF">P7K49_020037</name>
</gene>
<comment type="caution">
    <text evidence="1">The sequence shown here is derived from an EMBL/GenBank/DDBJ whole genome shotgun (WGS) entry which is preliminary data.</text>
</comment>
<organism evidence="1 2">
    <name type="scientific">Saguinus oedipus</name>
    <name type="common">Cotton-top tamarin</name>
    <name type="synonym">Oedipomidas oedipus</name>
    <dbReference type="NCBI Taxonomy" id="9490"/>
    <lineage>
        <taxon>Eukaryota</taxon>
        <taxon>Metazoa</taxon>
        <taxon>Chordata</taxon>
        <taxon>Craniata</taxon>
        <taxon>Vertebrata</taxon>
        <taxon>Euteleostomi</taxon>
        <taxon>Mammalia</taxon>
        <taxon>Eutheria</taxon>
        <taxon>Euarchontoglires</taxon>
        <taxon>Primates</taxon>
        <taxon>Haplorrhini</taxon>
        <taxon>Platyrrhini</taxon>
        <taxon>Cebidae</taxon>
        <taxon>Callitrichinae</taxon>
        <taxon>Saguinus</taxon>
    </lineage>
</organism>
<dbReference type="Proteomes" id="UP001266305">
    <property type="component" value="Unassembled WGS sequence"/>
</dbReference>
<name>A0ABQ9UZT1_SAGOE</name>
<accession>A0ABQ9UZT1</accession>
<reference evidence="1 2" key="1">
    <citation type="submission" date="2023-05" db="EMBL/GenBank/DDBJ databases">
        <title>B98-5 Cell Line De Novo Hybrid Assembly: An Optical Mapping Approach.</title>
        <authorList>
            <person name="Kananen K."/>
            <person name="Auerbach J.A."/>
            <person name="Kautto E."/>
            <person name="Blachly J.S."/>
        </authorList>
    </citation>
    <scope>NUCLEOTIDE SEQUENCE [LARGE SCALE GENOMIC DNA]</scope>
    <source>
        <strain evidence="1">B95-8</strain>
        <tissue evidence="1">Cell line</tissue>
    </source>
</reference>
<protein>
    <submittedName>
        <fullName evidence="1">Uncharacterized protein</fullName>
    </submittedName>
</protein>
<dbReference type="EMBL" id="JASSZA010000009">
    <property type="protein sequence ID" value="KAK2102370.1"/>
    <property type="molecule type" value="Genomic_DNA"/>
</dbReference>